<evidence type="ECO:0000256" key="1">
    <source>
        <dbReference type="SAM" id="SignalP"/>
    </source>
</evidence>
<dbReference type="EMBL" id="BMGT01000004">
    <property type="protein sequence ID" value="GGG88292.1"/>
    <property type="molecule type" value="Genomic_DNA"/>
</dbReference>
<evidence type="ECO:0000313" key="3">
    <source>
        <dbReference type="Proteomes" id="UP000647241"/>
    </source>
</evidence>
<keyword evidence="1" id="KW-0732">Signal</keyword>
<accession>A0A917HSY9</accession>
<keyword evidence="3" id="KW-1185">Reference proteome</keyword>
<gene>
    <name evidence="2" type="ORF">GCM10011585_35440</name>
</gene>
<comment type="caution">
    <text evidence="2">The sequence shown here is derived from an EMBL/GenBank/DDBJ whole genome shotgun (WGS) entry which is preliminary data.</text>
</comment>
<name>A0A917HSY9_9BACT</name>
<reference evidence="2" key="2">
    <citation type="submission" date="2020-09" db="EMBL/GenBank/DDBJ databases">
        <authorList>
            <person name="Sun Q."/>
            <person name="Zhou Y."/>
        </authorList>
    </citation>
    <scope>NUCLEOTIDE SEQUENCE</scope>
    <source>
        <strain evidence="2">CGMCC 1.12997</strain>
    </source>
</reference>
<dbReference type="Pfam" id="PF11162">
    <property type="entry name" value="DUF2946"/>
    <property type="match status" value="1"/>
</dbReference>
<feature type="chain" id="PRO_5036976929" description="DUF2946 domain-containing protein" evidence="1">
    <location>
        <begin position="19"/>
        <end position="102"/>
    </location>
</feature>
<sequence>MIAALCILMITFMSAAQACHTHAETSSLKQSSHHNQAPQEDHCPVCMAMHSALPATLHLAPAPTLEIEPLSAVASDTLRSFNWRFEMASRGPPAGHSNPLFV</sequence>
<evidence type="ECO:0000313" key="2">
    <source>
        <dbReference type="EMBL" id="GGG88292.1"/>
    </source>
</evidence>
<organism evidence="2 3">
    <name type="scientific">Edaphobacter dinghuensis</name>
    <dbReference type="NCBI Taxonomy" id="1560005"/>
    <lineage>
        <taxon>Bacteria</taxon>
        <taxon>Pseudomonadati</taxon>
        <taxon>Acidobacteriota</taxon>
        <taxon>Terriglobia</taxon>
        <taxon>Terriglobales</taxon>
        <taxon>Acidobacteriaceae</taxon>
        <taxon>Edaphobacter</taxon>
    </lineage>
</organism>
<evidence type="ECO:0008006" key="4">
    <source>
        <dbReference type="Google" id="ProtNLM"/>
    </source>
</evidence>
<dbReference type="InterPro" id="IPR021333">
    <property type="entry name" value="DUF2946"/>
</dbReference>
<proteinExistence type="predicted"/>
<feature type="signal peptide" evidence="1">
    <location>
        <begin position="1"/>
        <end position="18"/>
    </location>
</feature>
<reference evidence="2" key="1">
    <citation type="journal article" date="2014" name="Int. J. Syst. Evol. Microbiol.">
        <title>Complete genome sequence of Corynebacterium casei LMG S-19264T (=DSM 44701T), isolated from a smear-ripened cheese.</title>
        <authorList>
            <consortium name="US DOE Joint Genome Institute (JGI-PGF)"/>
            <person name="Walter F."/>
            <person name="Albersmeier A."/>
            <person name="Kalinowski J."/>
            <person name="Ruckert C."/>
        </authorList>
    </citation>
    <scope>NUCLEOTIDE SEQUENCE</scope>
    <source>
        <strain evidence="2">CGMCC 1.12997</strain>
    </source>
</reference>
<dbReference type="Proteomes" id="UP000647241">
    <property type="component" value="Unassembled WGS sequence"/>
</dbReference>
<dbReference type="AlphaFoldDB" id="A0A917HSY9"/>
<protein>
    <recommendedName>
        <fullName evidence="4">DUF2946 domain-containing protein</fullName>
    </recommendedName>
</protein>